<evidence type="ECO:0000256" key="3">
    <source>
        <dbReference type="SAM" id="MobiDB-lite"/>
    </source>
</evidence>
<feature type="domain" description="Chromo" evidence="4">
    <location>
        <begin position="399"/>
        <end position="460"/>
    </location>
</feature>
<name>A0ABR4A1S6_9LECA</name>
<feature type="region of interest" description="Disordered" evidence="3">
    <location>
        <begin position="75"/>
        <end position="142"/>
    </location>
</feature>
<feature type="region of interest" description="Disordered" evidence="3">
    <location>
        <begin position="1"/>
        <end position="37"/>
    </location>
</feature>
<evidence type="ECO:0000256" key="1">
    <source>
        <dbReference type="ARBA" id="ARBA00011353"/>
    </source>
</evidence>
<feature type="compositionally biased region" description="Polar residues" evidence="3">
    <location>
        <begin position="22"/>
        <end position="37"/>
    </location>
</feature>
<feature type="coiled-coil region" evidence="2">
    <location>
        <begin position="441"/>
        <end position="501"/>
    </location>
</feature>
<dbReference type="CDD" id="cd00024">
    <property type="entry name" value="CD_CSD"/>
    <property type="match status" value="1"/>
</dbReference>
<keyword evidence="8" id="KW-1185">Reference proteome</keyword>
<evidence type="ECO:0000313" key="8">
    <source>
        <dbReference type="Proteomes" id="UP001590950"/>
    </source>
</evidence>
<organism evidence="7 8">
    <name type="scientific">Stereocaulon virgatum</name>
    <dbReference type="NCBI Taxonomy" id="373712"/>
    <lineage>
        <taxon>Eukaryota</taxon>
        <taxon>Fungi</taxon>
        <taxon>Dikarya</taxon>
        <taxon>Ascomycota</taxon>
        <taxon>Pezizomycotina</taxon>
        <taxon>Lecanoromycetes</taxon>
        <taxon>OSLEUM clade</taxon>
        <taxon>Lecanoromycetidae</taxon>
        <taxon>Lecanorales</taxon>
        <taxon>Lecanorineae</taxon>
        <taxon>Stereocaulaceae</taxon>
        <taxon>Stereocaulon</taxon>
    </lineage>
</organism>
<evidence type="ECO:0008006" key="9">
    <source>
        <dbReference type="Google" id="ProtNLM"/>
    </source>
</evidence>
<keyword evidence="2" id="KW-0175">Coiled coil</keyword>
<comment type="subunit">
    <text evidence="1">Component of the NuA4 histone acetyltransferase complex.</text>
</comment>
<reference evidence="7 8" key="1">
    <citation type="submission" date="2024-09" db="EMBL/GenBank/DDBJ databases">
        <title>Rethinking Asexuality: The Enigmatic Case of Functional Sexual Genes in Lepraria (Stereocaulaceae).</title>
        <authorList>
            <person name="Doellman M."/>
            <person name="Sun Y."/>
            <person name="Barcenas-Pena A."/>
            <person name="Lumbsch H.T."/>
            <person name="Grewe F."/>
        </authorList>
    </citation>
    <scope>NUCLEOTIDE SEQUENCE [LARGE SCALE GENOMIC DNA]</scope>
    <source>
        <strain evidence="7 8">Mercado 3170</strain>
    </source>
</reference>
<dbReference type="InterPro" id="IPR036867">
    <property type="entry name" value="R3H_dom_sf"/>
</dbReference>
<comment type="caution">
    <text evidence="7">The sequence shown here is derived from an EMBL/GenBank/DDBJ whole genome shotgun (WGS) entry which is preliminary data.</text>
</comment>
<feature type="domain" description="R3H" evidence="6">
    <location>
        <begin position="658"/>
        <end position="720"/>
    </location>
</feature>
<dbReference type="Proteomes" id="UP001590950">
    <property type="component" value="Unassembled WGS sequence"/>
</dbReference>
<dbReference type="InterPro" id="IPR016197">
    <property type="entry name" value="Chromo-like_dom_sf"/>
</dbReference>
<dbReference type="Pfam" id="PF01424">
    <property type="entry name" value="R3H"/>
    <property type="match status" value="1"/>
</dbReference>
<dbReference type="SUPFAM" id="SSF54160">
    <property type="entry name" value="Chromo domain-like"/>
    <property type="match status" value="1"/>
</dbReference>
<feature type="region of interest" description="Disordered" evidence="3">
    <location>
        <begin position="216"/>
        <end position="253"/>
    </location>
</feature>
<feature type="compositionally biased region" description="Gly residues" evidence="3">
    <location>
        <begin position="1"/>
        <end position="11"/>
    </location>
</feature>
<evidence type="ECO:0000259" key="6">
    <source>
        <dbReference type="PROSITE" id="PS51061"/>
    </source>
</evidence>
<dbReference type="Pfam" id="PF01585">
    <property type="entry name" value="G-patch"/>
    <property type="match status" value="1"/>
</dbReference>
<dbReference type="PROSITE" id="PS50174">
    <property type="entry name" value="G_PATCH"/>
    <property type="match status" value="1"/>
</dbReference>
<dbReference type="InterPro" id="IPR000467">
    <property type="entry name" value="G_patch_dom"/>
</dbReference>
<accession>A0ABR4A1S6</accession>
<sequence>MVGRGRGGARGGRIRRLQRGGTNSSHFSAWQSSGSSQPYFSLSEEARYTEGHHSWNSDLKLRHSNVTFVSAGTSSAEQLNHIPQEKGKGDCEASSPTVQATANDPPDTHYNQSTKPVPTAEVSMSKMSLSDRPSHEASDPSRTLMLRGSFEATLEAGQIEADGENVGKMADVFFSDINGSGKPVNTGFPPPTVRRSPSPAYSNSSEEIIIFTGRGRSQAKPGSMPGLVNAPEHVNEPQGRAQSRSPSHSYQPKTIVIDDPATDIRKDSTLSVRNTLPFFRTPLVSVPDVGRAQNGRGIEGSVSIKKLRQRKRGKRSRKAEEEAEIFADYIENTHDSDDLDGFAEKSAFNARDLGGSDNAEWEDEVKQEQVDGAIRNLEGWDSSDLQDFDELSTSSEALNMIEKVLSRRERSSGVQYLVVGAGYTIDDARWLPLSALKAPGIDNMIRDFEDEQAEFKRLLDDESDESLDTDDQRALDIQEQMNRIEDEKDLEDRRKSRMNDEQIARLLSKQEELGLGSEDPKLFDGKELERKEQIEPQFDGIWGTASPFRFQFKSKRKTRTVSNFPSATAFADVLDEDPYNGFDIMDQDRPSLRRKPKGRRGKLPLELSDSELEQQINMAWENDRSKKKQRKQEREELRAQGLLGKKGKPDLKTKYREGISSTEVNIEIKKFLMSSREILPLPPMAQKERKSVHDIANVFKLKFKSTGTGTSRYPVLSKTNGTLQYDEDALDSIEALLSSRRFLPRMDRPKNKGTPSGKGRGRGSATAGASYRNGEIVGAAAPELGQENRGRAMLEKMGWSTGTALGALNNNSGIIQPIAQVVKTGKAGLG</sequence>
<dbReference type="SUPFAM" id="SSF82708">
    <property type="entry name" value="R3H domain"/>
    <property type="match status" value="1"/>
</dbReference>
<feature type="region of interest" description="Disordered" evidence="3">
    <location>
        <begin position="619"/>
        <end position="649"/>
    </location>
</feature>
<proteinExistence type="predicted"/>
<dbReference type="SMART" id="SM00393">
    <property type="entry name" value="R3H"/>
    <property type="match status" value="1"/>
</dbReference>
<dbReference type="PROSITE" id="PS50013">
    <property type="entry name" value="CHROMO_2"/>
    <property type="match status" value="1"/>
</dbReference>
<dbReference type="Gene3D" id="3.30.1370.50">
    <property type="entry name" value="R3H-like domain"/>
    <property type="match status" value="1"/>
</dbReference>
<protein>
    <recommendedName>
        <fullName evidence="9">Protein SQS1</fullName>
    </recommendedName>
</protein>
<evidence type="ECO:0000313" key="7">
    <source>
        <dbReference type="EMBL" id="KAL2039583.1"/>
    </source>
</evidence>
<feature type="compositionally biased region" description="Polar residues" evidence="3">
    <location>
        <begin position="240"/>
        <end position="252"/>
    </location>
</feature>
<evidence type="ECO:0000256" key="2">
    <source>
        <dbReference type="SAM" id="Coils"/>
    </source>
</evidence>
<evidence type="ECO:0000259" key="5">
    <source>
        <dbReference type="PROSITE" id="PS50174"/>
    </source>
</evidence>
<dbReference type="InterPro" id="IPR051189">
    <property type="entry name" value="Splicing_assoc_domain"/>
</dbReference>
<dbReference type="Gene3D" id="2.40.50.40">
    <property type="match status" value="1"/>
</dbReference>
<dbReference type="EMBL" id="JBEFKJ010000025">
    <property type="protein sequence ID" value="KAL2039583.1"/>
    <property type="molecule type" value="Genomic_DNA"/>
</dbReference>
<gene>
    <name evidence="7" type="ORF">N7G274_007855</name>
</gene>
<dbReference type="PROSITE" id="PS51061">
    <property type="entry name" value="R3H"/>
    <property type="match status" value="1"/>
</dbReference>
<evidence type="ECO:0000259" key="4">
    <source>
        <dbReference type="PROSITE" id="PS50013"/>
    </source>
</evidence>
<dbReference type="SMART" id="SM00443">
    <property type="entry name" value="G_patch"/>
    <property type="match status" value="1"/>
</dbReference>
<dbReference type="InterPro" id="IPR000953">
    <property type="entry name" value="Chromo/chromo_shadow_dom"/>
</dbReference>
<dbReference type="PANTHER" id="PTHR14195">
    <property type="entry name" value="G PATCH DOMAIN CONTAINING PROTEIN 2"/>
    <property type="match status" value="1"/>
</dbReference>
<dbReference type="InterPro" id="IPR001374">
    <property type="entry name" value="R3H_dom"/>
</dbReference>
<feature type="region of interest" description="Disordered" evidence="3">
    <location>
        <begin position="741"/>
        <end position="771"/>
    </location>
</feature>
<feature type="domain" description="G-patch" evidence="5">
    <location>
        <begin position="786"/>
        <end position="830"/>
    </location>
</feature>